<proteinExistence type="predicted"/>
<dbReference type="EMBL" id="JAAKZZ010001074">
    <property type="protein sequence ID" value="NGO74014.1"/>
    <property type="molecule type" value="Genomic_DNA"/>
</dbReference>
<evidence type="ECO:0000256" key="2">
    <source>
        <dbReference type="SAM" id="SignalP"/>
    </source>
</evidence>
<keyword evidence="4" id="KW-1185">Reference proteome</keyword>
<dbReference type="Proteomes" id="UP000477722">
    <property type="component" value="Unassembled WGS sequence"/>
</dbReference>
<evidence type="ECO:0008006" key="5">
    <source>
        <dbReference type="Google" id="ProtNLM"/>
    </source>
</evidence>
<comment type="caution">
    <text evidence="3">The sequence shown here is derived from an EMBL/GenBank/DDBJ whole genome shotgun (WGS) entry which is preliminary data.</text>
</comment>
<gene>
    <name evidence="3" type="ORF">G5C65_38000</name>
</gene>
<organism evidence="3 4">
    <name type="scientific">Streptomyces boncukensis</name>
    <dbReference type="NCBI Taxonomy" id="2711219"/>
    <lineage>
        <taxon>Bacteria</taxon>
        <taxon>Bacillati</taxon>
        <taxon>Actinomycetota</taxon>
        <taxon>Actinomycetes</taxon>
        <taxon>Kitasatosporales</taxon>
        <taxon>Streptomycetaceae</taxon>
        <taxon>Streptomyces</taxon>
    </lineage>
</organism>
<dbReference type="AlphaFoldDB" id="A0A6G4XB97"/>
<feature type="region of interest" description="Disordered" evidence="1">
    <location>
        <begin position="24"/>
        <end position="114"/>
    </location>
</feature>
<evidence type="ECO:0000313" key="3">
    <source>
        <dbReference type="EMBL" id="NGO74014.1"/>
    </source>
</evidence>
<evidence type="ECO:0000256" key="1">
    <source>
        <dbReference type="SAM" id="MobiDB-lite"/>
    </source>
</evidence>
<evidence type="ECO:0000313" key="4">
    <source>
        <dbReference type="Proteomes" id="UP000477722"/>
    </source>
</evidence>
<protein>
    <recommendedName>
        <fullName evidence="5">Secreted protein</fullName>
    </recommendedName>
</protein>
<keyword evidence="2" id="KW-0732">Signal</keyword>
<feature type="non-terminal residue" evidence="3">
    <location>
        <position position="114"/>
    </location>
</feature>
<feature type="chain" id="PRO_5026080909" description="Secreted protein" evidence="2">
    <location>
        <begin position="17"/>
        <end position="114"/>
    </location>
</feature>
<reference evidence="3 4" key="1">
    <citation type="submission" date="2020-02" db="EMBL/GenBank/DDBJ databases">
        <title>Whole-genome analyses of novel actinobacteria.</title>
        <authorList>
            <person name="Sahin N."/>
            <person name="Tatar D."/>
        </authorList>
    </citation>
    <scope>NUCLEOTIDE SEQUENCE [LARGE SCALE GENOMIC DNA]</scope>
    <source>
        <strain evidence="3 4">SB3404</strain>
    </source>
</reference>
<feature type="signal peptide" evidence="2">
    <location>
        <begin position="1"/>
        <end position="16"/>
    </location>
</feature>
<accession>A0A6G4XB97</accession>
<sequence>MNRTLLGFLGVVVALAAVTGAATVAAPGDDGAQRTASPAVARKPVERSTLVCPRPADSDVAETTYTAFTPKGASGRKGSAELRPAETADPDSTGGGKDGKDDKDGKSGKGGDQD</sequence>
<name>A0A6G4XB97_9ACTN</name>
<feature type="compositionally biased region" description="Basic and acidic residues" evidence="1">
    <location>
        <begin position="97"/>
        <end position="114"/>
    </location>
</feature>